<evidence type="ECO:0000259" key="7">
    <source>
        <dbReference type="SMART" id="SM00827"/>
    </source>
</evidence>
<sequence>MTSKIAFLFPGQGSQSVGMLNGFKASPVTEALSRNLLERANAALGQNIDALVTEGPAEALNLTVNTQPAMLLADVLAFEAWKAAGGPTPSMVAGHSLGEYAALVVAGVMSLEDGLRTVRVRAKAMQDAVPVGQGGMAAILGLSDEQVHQACKAGSVQGEIAEAVNFNAPNQVVIAGSAAGVKAACEAAKALGAKRALELPVSAPFHSSLMKPASIALEAHLSTLDLQTPRVPLYNNIDVAVETAPSRIVDALVRQAYGPVRWVETIVAMEKAGATMFVECGPGKVLAGLVKRISEVPVVNVNDPDSLTSALAAV</sequence>
<dbReference type="PANTHER" id="PTHR42681">
    <property type="entry name" value="MALONYL-COA-ACYL CARRIER PROTEIN TRANSACYLASE, MITOCHONDRIAL"/>
    <property type="match status" value="1"/>
</dbReference>
<dbReference type="Gene3D" id="3.30.70.250">
    <property type="entry name" value="Malonyl-CoA ACP transacylase, ACP-binding"/>
    <property type="match status" value="1"/>
</dbReference>
<dbReference type="EC" id="2.3.1.39" evidence="1 6"/>
<comment type="similarity">
    <text evidence="6">Belongs to the fabD family.</text>
</comment>
<keyword evidence="4 6" id="KW-0012">Acyltransferase</keyword>
<evidence type="ECO:0000313" key="9">
    <source>
        <dbReference type="Proteomes" id="UP001204142"/>
    </source>
</evidence>
<reference evidence="8 9" key="1">
    <citation type="submission" date="2022-07" db="EMBL/GenBank/DDBJ databases">
        <authorList>
            <person name="Xamxidin M."/>
            <person name="Wu M."/>
        </authorList>
    </citation>
    <scope>NUCLEOTIDE SEQUENCE [LARGE SCALE GENOMIC DNA]</scope>
    <source>
        <strain evidence="8 9">NBRC 111650</strain>
    </source>
</reference>
<dbReference type="GO" id="GO:0004314">
    <property type="term" value="F:[acyl-carrier-protein] S-malonyltransferase activity"/>
    <property type="evidence" value="ECO:0007669"/>
    <property type="project" value="UniProtKB-EC"/>
</dbReference>
<comment type="catalytic activity">
    <reaction evidence="5 6">
        <text>holo-[ACP] + malonyl-CoA = malonyl-[ACP] + CoA</text>
        <dbReference type="Rhea" id="RHEA:41792"/>
        <dbReference type="Rhea" id="RHEA-COMP:9623"/>
        <dbReference type="Rhea" id="RHEA-COMP:9685"/>
        <dbReference type="ChEBI" id="CHEBI:57287"/>
        <dbReference type="ChEBI" id="CHEBI:57384"/>
        <dbReference type="ChEBI" id="CHEBI:64479"/>
        <dbReference type="ChEBI" id="CHEBI:78449"/>
        <dbReference type="EC" id="2.3.1.39"/>
    </reaction>
</comment>
<evidence type="ECO:0000256" key="3">
    <source>
        <dbReference type="ARBA" id="ARBA00022679"/>
    </source>
</evidence>
<evidence type="ECO:0000256" key="1">
    <source>
        <dbReference type="ARBA" id="ARBA00013258"/>
    </source>
</evidence>
<dbReference type="PANTHER" id="PTHR42681:SF1">
    <property type="entry name" value="MALONYL-COA-ACYL CARRIER PROTEIN TRANSACYLASE, MITOCHONDRIAL"/>
    <property type="match status" value="1"/>
</dbReference>
<evidence type="ECO:0000313" key="8">
    <source>
        <dbReference type="EMBL" id="MCQ8895923.1"/>
    </source>
</evidence>
<dbReference type="RefSeq" id="WP_256763691.1">
    <property type="nucleotide sequence ID" value="NZ_JANIGO010000002.1"/>
</dbReference>
<dbReference type="InterPro" id="IPR001227">
    <property type="entry name" value="Ac_transferase_dom_sf"/>
</dbReference>
<dbReference type="InterPro" id="IPR016035">
    <property type="entry name" value="Acyl_Trfase/lysoPLipase"/>
</dbReference>
<dbReference type="InterPro" id="IPR016036">
    <property type="entry name" value="Malonyl_transacylase_ACP-bd"/>
</dbReference>
<dbReference type="InterPro" id="IPR014043">
    <property type="entry name" value="Acyl_transferase_dom"/>
</dbReference>
<dbReference type="NCBIfam" id="TIGR00128">
    <property type="entry name" value="fabD"/>
    <property type="match status" value="1"/>
</dbReference>
<dbReference type="Proteomes" id="UP001204142">
    <property type="component" value="Unassembled WGS sequence"/>
</dbReference>
<dbReference type="InterPro" id="IPR004410">
    <property type="entry name" value="Malonyl_CoA-ACP_transAc_FabD"/>
</dbReference>
<evidence type="ECO:0000256" key="5">
    <source>
        <dbReference type="ARBA" id="ARBA00048462"/>
    </source>
</evidence>
<dbReference type="Pfam" id="PF00698">
    <property type="entry name" value="Acyl_transf_1"/>
    <property type="match status" value="1"/>
</dbReference>
<gene>
    <name evidence="8" type="primary">fabD</name>
    <name evidence="8" type="ORF">NQT62_05655</name>
</gene>
<proteinExistence type="inferred from homology"/>
<dbReference type="PIRSF" id="PIRSF000446">
    <property type="entry name" value="Mct"/>
    <property type="match status" value="1"/>
</dbReference>
<dbReference type="EMBL" id="JANIGO010000002">
    <property type="protein sequence ID" value="MCQ8895923.1"/>
    <property type="molecule type" value="Genomic_DNA"/>
</dbReference>
<evidence type="ECO:0000256" key="4">
    <source>
        <dbReference type="ARBA" id="ARBA00023315"/>
    </source>
</evidence>
<keyword evidence="9" id="KW-1185">Reference proteome</keyword>
<evidence type="ECO:0000256" key="2">
    <source>
        <dbReference type="ARBA" id="ARBA00018953"/>
    </source>
</evidence>
<dbReference type="InterPro" id="IPR050858">
    <property type="entry name" value="Mal-CoA-ACP_Trans/PKS_FabD"/>
</dbReference>
<dbReference type="InterPro" id="IPR024925">
    <property type="entry name" value="Malonyl_CoA-ACP_transAc"/>
</dbReference>
<protein>
    <recommendedName>
        <fullName evidence="2 6">Malonyl CoA-acyl carrier protein transacylase</fullName>
        <ecNumber evidence="1 6">2.3.1.39</ecNumber>
    </recommendedName>
</protein>
<comment type="caution">
    <text evidence="8">The sequence shown here is derived from an EMBL/GenBank/DDBJ whole genome shotgun (WGS) entry which is preliminary data.</text>
</comment>
<accession>A0ABT1WEH7</accession>
<dbReference type="SUPFAM" id="SSF52151">
    <property type="entry name" value="FabD/lysophospholipase-like"/>
    <property type="match status" value="1"/>
</dbReference>
<dbReference type="SUPFAM" id="SSF55048">
    <property type="entry name" value="Probable ACP-binding domain of malonyl-CoA ACP transacylase"/>
    <property type="match status" value="1"/>
</dbReference>
<feature type="domain" description="Malonyl-CoA:ACP transacylase (MAT)" evidence="7">
    <location>
        <begin position="8"/>
        <end position="314"/>
    </location>
</feature>
<evidence type="ECO:0000256" key="6">
    <source>
        <dbReference type="PIRNR" id="PIRNR000446"/>
    </source>
</evidence>
<dbReference type="Gene3D" id="3.40.366.10">
    <property type="entry name" value="Malonyl-Coenzyme A Acyl Carrier Protein, domain 2"/>
    <property type="match status" value="1"/>
</dbReference>
<organism evidence="8 9">
    <name type="scientific">Limnobacter humi</name>
    <dbReference type="NCBI Taxonomy" id="1778671"/>
    <lineage>
        <taxon>Bacteria</taxon>
        <taxon>Pseudomonadati</taxon>
        <taxon>Pseudomonadota</taxon>
        <taxon>Betaproteobacteria</taxon>
        <taxon>Burkholderiales</taxon>
        <taxon>Burkholderiaceae</taxon>
        <taxon>Limnobacter</taxon>
    </lineage>
</organism>
<dbReference type="SMART" id="SM00827">
    <property type="entry name" value="PKS_AT"/>
    <property type="match status" value="1"/>
</dbReference>
<keyword evidence="3 6" id="KW-0808">Transferase</keyword>
<name>A0ABT1WEH7_9BURK</name>